<keyword evidence="2" id="KW-0812">Transmembrane</keyword>
<feature type="transmembrane region" description="Helical" evidence="2">
    <location>
        <begin position="558"/>
        <end position="578"/>
    </location>
</feature>
<dbReference type="RefSeq" id="XP_025405225.1">
    <property type="nucleotide sequence ID" value="XM_025549440.1"/>
</dbReference>
<feature type="region of interest" description="Disordered" evidence="1">
    <location>
        <begin position="240"/>
        <end position="260"/>
    </location>
</feature>
<dbReference type="PANTHER" id="PTHR37002:SF10">
    <property type="entry name" value="TRANSGLUTAMINASE-LIKE DOMAIN-CONTAINING PROTEIN"/>
    <property type="match status" value="1"/>
</dbReference>
<feature type="compositionally biased region" description="Low complexity" evidence="1">
    <location>
        <begin position="65"/>
        <end position="74"/>
    </location>
</feature>
<keyword evidence="3" id="KW-1185">Reference proteome</keyword>
<feature type="region of interest" description="Disordered" evidence="1">
    <location>
        <begin position="806"/>
        <end position="830"/>
    </location>
</feature>
<dbReference type="OrthoDB" id="10070859at2759"/>
<feature type="compositionally biased region" description="Polar residues" evidence="1">
    <location>
        <begin position="246"/>
        <end position="258"/>
    </location>
</feature>
<reference evidence="4" key="1">
    <citation type="submission" date="2025-08" db="UniProtKB">
        <authorList>
            <consortium name="RefSeq"/>
        </authorList>
    </citation>
    <scope>IDENTIFICATION</scope>
    <source>
        <tissue evidence="4">Whole body</tissue>
    </source>
</reference>
<feature type="region of interest" description="Disordered" evidence="1">
    <location>
        <begin position="56"/>
        <end position="95"/>
    </location>
</feature>
<evidence type="ECO:0000313" key="4">
    <source>
        <dbReference type="RefSeq" id="XP_025405225.1"/>
    </source>
</evidence>
<feature type="region of interest" description="Disordered" evidence="1">
    <location>
        <begin position="365"/>
        <end position="422"/>
    </location>
</feature>
<dbReference type="AlphaFoldDB" id="A0A8B8F3N8"/>
<dbReference type="PANTHER" id="PTHR37002">
    <property type="entry name" value="AGAP007005-PA"/>
    <property type="match status" value="1"/>
</dbReference>
<feature type="compositionally biased region" description="Basic and acidic residues" evidence="1">
    <location>
        <begin position="382"/>
        <end position="394"/>
    </location>
</feature>
<proteinExistence type="predicted"/>
<evidence type="ECO:0000256" key="2">
    <source>
        <dbReference type="SAM" id="Phobius"/>
    </source>
</evidence>
<dbReference type="GeneID" id="112679572"/>
<gene>
    <name evidence="4" type="primary">LOC112679572</name>
</gene>
<feature type="transmembrane region" description="Helical" evidence="2">
    <location>
        <begin position="590"/>
        <end position="609"/>
    </location>
</feature>
<evidence type="ECO:0000313" key="3">
    <source>
        <dbReference type="Proteomes" id="UP000694846"/>
    </source>
</evidence>
<name>A0A8B8F3N8_9HEMI</name>
<evidence type="ECO:0000256" key="1">
    <source>
        <dbReference type="SAM" id="MobiDB-lite"/>
    </source>
</evidence>
<sequence>MMNDNGEPRDGGVGGCGRDVAINYKTRKRPVDVAAVYTITGTDVNPHDESCTCCPPSVGSGLRSRQQQQQQQQQQRRRPRTWTSGTAGGGVGISSLTRSRTFTSNYERAISSLLWQPYECRSSSNSLNDDGDVAVWLNATGRYEPLSSRSSLSLSTIPRSAGSCSSSVCRLLDDGGGGGGDKTPPPCWCTAETTAVVAGDPNNDALVAAAASGRATTGYRCSPRGSLLQHRGTVAAAALGERSSRSRSATAVQSNVQRPPSRFVPPRCVSAGDWCCDSEDVDVDDYDDDDGDDDDDLYYYDYREDREDNDVADVRDDNRVRVVVMNNRSSVITGGAVDAQGRGGVAGTDAKPPMVTTAERTYASTEAQTDAMAFPAFPSTYREQRRRERRERRQQQRRVHPPPPPPPALSTASLLPPPPQSAIAGLTMPYDLDRLPDLLLNSHLPPPLYTTVGGGGSGGVGNGEGGSVDGVLCDMAARVANLQASLLPTVFQHPSQPSAGPVGSSAAVNSPGGFRLPFGIIPARRRRSLHYCSEEDTPKSCCGLLTLPDATSTVSIRWFIGIVFIAGICSALVGTVLGATRASGREHLTVALLMIGVGVILVAISGIAWRLTAGQEASSCGAVFGLGRSLDDAAEANRRFVPRLPPSYGRPHHPYAAMMYPEFEYRAPPPSYQASMQEYRLRLLLLDRQTNMPPVTASPPPTYRSQPSTLIRGQNVCCRGDPGELYLYQPTTLINHHQSADYSGPPSYRSRTSTLRPGCQLMDPTAAMVMGSTTAVSSHHSRNPSQMSAMSEAVGGGVGGDILSAVDNKVPPPPDDDDNNDVVGSGVTDNGCGDDNVRNIVVVDEKTAVADHIDCNPVTIVQTTPVTNAPGTVIVTVSSANNDATNVRCRETEMEILAHL</sequence>
<keyword evidence="2" id="KW-0472">Membrane</keyword>
<protein>
    <submittedName>
        <fullName evidence="4">Uncharacterized protein LOC112679572</fullName>
    </submittedName>
</protein>
<accession>A0A8B8F3N8</accession>
<dbReference type="Proteomes" id="UP000694846">
    <property type="component" value="Unplaced"/>
</dbReference>
<keyword evidence="2" id="KW-1133">Transmembrane helix</keyword>
<organism evidence="3 4">
    <name type="scientific">Sipha flava</name>
    <name type="common">yellow sugarcane aphid</name>
    <dbReference type="NCBI Taxonomy" id="143950"/>
    <lineage>
        <taxon>Eukaryota</taxon>
        <taxon>Metazoa</taxon>
        <taxon>Ecdysozoa</taxon>
        <taxon>Arthropoda</taxon>
        <taxon>Hexapoda</taxon>
        <taxon>Insecta</taxon>
        <taxon>Pterygota</taxon>
        <taxon>Neoptera</taxon>
        <taxon>Paraneoptera</taxon>
        <taxon>Hemiptera</taxon>
        <taxon>Sternorrhyncha</taxon>
        <taxon>Aphidomorpha</taxon>
        <taxon>Aphidoidea</taxon>
        <taxon>Aphididae</taxon>
        <taxon>Sipha</taxon>
    </lineage>
</organism>